<evidence type="ECO:0000256" key="5">
    <source>
        <dbReference type="ARBA" id="ARBA00023136"/>
    </source>
</evidence>
<keyword evidence="5 7" id="KW-0472">Membrane</keyword>
<dbReference type="Proteomes" id="UP000563094">
    <property type="component" value="Unassembled WGS sequence"/>
</dbReference>
<comment type="caution">
    <text evidence="9">The sequence shown here is derived from an EMBL/GenBank/DDBJ whole genome shotgun (WGS) entry which is preliminary data.</text>
</comment>
<dbReference type="InterPro" id="IPR023997">
    <property type="entry name" value="TonB-dep_OMP_SusC/RagA_CS"/>
</dbReference>
<dbReference type="Gene3D" id="2.60.40.1120">
    <property type="entry name" value="Carboxypeptidase-like, regulatory domain"/>
    <property type="match status" value="1"/>
</dbReference>
<dbReference type="GO" id="GO:0009279">
    <property type="term" value="C:cell outer membrane"/>
    <property type="evidence" value="ECO:0007669"/>
    <property type="project" value="UniProtKB-SubCell"/>
</dbReference>
<comment type="subcellular location">
    <subcellularLocation>
        <location evidence="1 7">Cell outer membrane</location>
        <topology evidence="1 7">Multi-pass membrane protein</topology>
    </subcellularLocation>
</comment>
<dbReference type="SUPFAM" id="SSF49464">
    <property type="entry name" value="Carboxypeptidase regulatory domain-like"/>
    <property type="match status" value="1"/>
</dbReference>
<dbReference type="AlphaFoldDB" id="A0A839GB70"/>
<sequence>MNAVAAQTAKTLTVKGRITEAVNSAPLVGVSVVEKGTTNGTATDVNGQFNLTVASNATLVVSYIGFTTIEVPVGNKAEVDIALQSDQKLLNEVVVVGYGTQQKKDLTGSVVSLSATELIPTPAASFDQLMQGKVAGAQITQTTGAPGGNVNIVIRGISSITGGNQPLYVIDGYAIGSGGGGSDVSSFNGNSFSSSGMANNTASKINPLSSINPADIESIEILKDASATAIYGSRGANGVVIITTKRGKQGKASINLEASGGIQTIANKLDVLDAGQFAEFVAEGRDNAWVYAGGSASDPNPVRSGGTRVKPEFRNPGALNVHTDWQDVIFRPASIQNYQLSASGGANNSTYYVGAGYLDQEGIIEGSNFKKFNLRSNIDVDLNKRVRLGVSVAGSHSYGDFARAEGHLGQRGLISAALASSPALPVYEENGDYTSELLDPLGVPVENPLLILDEFRDKRQSTNVFTNNYLEFELLEGLTARTSIGINYIVDKTRLWKSSEIGEWGSKTSPATAGVHYRTNLNWLNENTVSFKRVFNEKHSINAVAGFTVQKDALEMFQAGATDFPTDYIQYLAGGNVNAGTNYVSEWAMLSWLARVSYTYNDRYLFTATVRRDGSSRFGVNERWGTFPSFSLGYRVSEEPFMSDLAFIDDLKLRASYGVSGNNLIGNYAHIGLLGISRYVANGQPVLGVVPQGLANDDLTWERSLQTNIGVDLALFNNRITLSVDAYRNHKKDLLLNTLLPAASGFESSIQNVGELENKGLEIALGVDVIKSTDFTWNTSFNISMNRNEVLALNSANSRIPNSAYQVTEVGHPISSFFMLKAIGVFRNQAEVDASPKQHPNVKPGDLKFEDVNGDKVITDADKTFVGSPWPDYTFGVTNRFSYKGLTLSTVIVGSQGNEVYFQGGEIVLNGAGVQNQLAMVADRWRSEDNPGNGVIPRAIRSDHARGISSNSRYLFDGSFVRIKNINLSYNLPASLLRALHVPGLTVFADVANAYTFTDYPGYDPEASSTGDNIAATGIDYFSYPVSRVFTMGVRISLQ</sequence>
<gene>
    <name evidence="9" type="ORF">FHS90_000247</name>
</gene>
<accession>A0A839GB70</accession>
<dbReference type="Gene3D" id="2.40.170.20">
    <property type="entry name" value="TonB-dependent receptor, beta-barrel domain"/>
    <property type="match status" value="1"/>
</dbReference>
<evidence type="ECO:0000313" key="9">
    <source>
        <dbReference type="EMBL" id="MBA9075550.1"/>
    </source>
</evidence>
<dbReference type="SUPFAM" id="SSF56935">
    <property type="entry name" value="Porins"/>
    <property type="match status" value="1"/>
</dbReference>
<dbReference type="InterPro" id="IPR008969">
    <property type="entry name" value="CarboxyPept-like_regulatory"/>
</dbReference>
<dbReference type="InterPro" id="IPR012910">
    <property type="entry name" value="Plug_dom"/>
</dbReference>
<dbReference type="NCBIfam" id="TIGR04057">
    <property type="entry name" value="SusC_RagA_signa"/>
    <property type="match status" value="1"/>
</dbReference>
<organism evidence="9 10">
    <name type="scientific">Rufibacter quisquiliarum</name>
    <dbReference type="NCBI Taxonomy" id="1549639"/>
    <lineage>
        <taxon>Bacteria</taxon>
        <taxon>Pseudomonadati</taxon>
        <taxon>Bacteroidota</taxon>
        <taxon>Cytophagia</taxon>
        <taxon>Cytophagales</taxon>
        <taxon>Hymenobacteraceae</taxon>
        <taxon>Rufibacter</taxon>
    </lineage>
</organism>
<reference evidence="9 10" key="1">
    <citation type="submission" date="2020-08" db="EMBL/GenBank/DDBJ databases">
        <title>Genomic Encyclopedia of Type Strains, Phase IV (KMG-IV): sequencing the most valuable type-strain genomes for metagenomic binning, comparative biology and taxonomic classification.</title>
        <authorList>
            <person name="Goeker M."/>
        </authorList>
    </citation>
    <scope>NUCLEOTIDE SEQUENCE [LARGE SCALE GENOMIC DNA]</scope>
    <source>
        <strain evidence="9 10">DSM 29854</strain>
    </source>
</reference>
<dbReference type="InterPro" id="IPR039426">
    <property type="entry name" value="TonB-dep_rcpt-like"/>
</dbReference>
<comment type="similarity">
    <text evidence="7">Belongs to the TonB-dependent receptor family.</text>
</comment>
<dbReference type="Gene3D" id="2.170.130.10">
    <property type="entry name" value="TonB-dependent receptor, plug domain"/>
    <property type="match status" value="1"/>
</dbReference>
<keyword evidence="2 7" id="KW-0813">Transport</keyword>
<evidence type="ECO:0000256" key="3">
    <source>
        <dbReference type="ARBA" id="ARBA00022452"/>
    </source>
</evidence>
<keyword evidence="10" id="KW-1185">Reference proteome</keyword>
<dbReference type="EMBL" id="JACJIQ010000001">
    <property type="protein sequence ID" value="MBA9075550.1"/>
    <property type="molecule type" value="Genomic_DNA"/>
</dbReference>
<dbReference type="NCBIfam" id="TIGR04056">
    <property type="entry name" value="OMP_RagA_SusC"/>
    <property type="match status" value="1"/>
</dbReference>
<name>A0A839GB70_9BACT</name>
<feature type="domain" description="TonB-dependent receptor plug" evidence="8">
    <location>
        <begin position="103"/>
        <end position="239"/>
    </location>
</feature>
<evidence type="ECO:0000256" key="4">
    <source>
        <dbReference type="ARBA" id="ARBA00022692"/>
    </source>
</evidence>
<dbReference type="InterPro" id="IPR023996">
    <property type="entry name" value="TonB-dep_OMP_SusC/RagA"/>
</dbReference>
<evidence type="ECO:0000313" key="10">
    <source>
        <dbReference type="Proteomes" id="UP000563094"/>
    </source>
</evidence>
<evidence type="ECO:0000256" key="7">
    <source>
        <dbReference type="PROSITE-ProRule" id="PRU01360"/>
    </source>
</evidence>
<protein>
    <submittedName>
        <fullName evidence="9">TonB-linked SusC/RagA family outer membrane protein</fullName>
    </submittedName>
</protein>
<dbReference type="PROSITE" id="PS52016">
    <property type="entry name" value="TONB_DEPENDENT_REC_3"/>
    <property type="match status" value="1"/>
</dbReference>
<dbReference type="RefSeq" id="WP_246386546.1">
    <property type="nucleotide sequence ID" value="NZ_JACJIQ010000001.1"/>
</dbReference>
<evidence type="ECO:0000259" key="8">
    <source>
        <dbReference type="Pfam" id="PF07715"/>
    </source>
</evidence>
<dbReference type="InterPro" id="IPR036942">
    <property type="entry name" value="Beta-barrel_TonB_sf"/>
</dbReference>
<keyword evidence="4 7" id="KW-0812">Transmembrane</keyword>
<dbReference type="Pfam" id="PF07715">
    <property type="entry name" value="Plug"/>
    <property type="match status" value="1"/>
</dbReference>
<evidence type="ECO:0000256" key="6">
    <source>
        <dbReference type="ARBA" id="ARBA00023237"/>
    </source>
</evidence>
<proteinExistence type="inferred from homology"/>
<evidence type="ECO:0000256" key="1">
    <source>
        <dbReference type="ARBA" id="ARBA00004571"/>
    </source>
</evidence>
<evidence type="ECO:0000256" key="2">
    <source>
        <dbReference type="ARBA" id="ARBA00022448"/>
    </source>
</evidence>
<dbReference type="InterPro" id="IPR037066">
    <property type="entry name" value="Plug_dom_sf"/>
</dbReference>
<dbReference type="Pfam" id="PF13715">
    <property type="entry name" value="CarbopepD_reg_2"/>
    <property type="match status" value="1"/>
</dbReference>
<keyword evidence="3 7" id="KW-1134">Transmembrane beta strand</keyword>
<keyword evidence="6 7" id="KW-0998">Cell outer membrane</keyword>